<evidence type="ECO:0000313" key="3">
    <source>
        <dbReference type="Proteomes" id="UP000267268"/>
    </source>
</evidence>
<dbReference type="OrthoDB" id="9834624at2"/>
<proteinExistence type="predicted"/>
<sequence>MKKLIIVLLGLVISSNIFAVDVEKLANTELMSKKGIVYEKAEAINLLNDYIGVYKEGKAVYLYNTTNTDLFAMFKTGVRSASLDEVVKTSQITNLNFTVNGDVKVHISYYSTSGEIIICSAK</sequence>
<feature type="signal peptide" evidence="1">
    <location>
        <begin position="1"/>
        <end position="19"/>
    </location>
</feature>
<keyword evidence="1" id="KW-0732">Signal</keyword>
<evidence type="ECO:0000313" key="2">
    <source>
        <dbReference type="EMBL" id="AZQ63157.1"/>
    </source>
</evidence>
<gene>
    <name evidence="2" type="ORF">EI427_13175</name>
</gene>
<dbReference type="RefSeq" id="WP_126615376.1">
    <property type="nucleotide sequence ID" value="NZ_CP034562.1"/>
</dbReference>
<accession>A0A3Q9FRM4</accession>
<dbReference type="EMBL" id="CP034562">
    <property type="protein sequence ID" value="AZQ63157.1"/>
    <property type="molecule type" value="Genomic_DNA"/>
</dbReference>
<dbReference type="Proteomes" id="UP000267268">
    <property type="component" value="Chromosome 1"/>
</dbReference>
<reference evidence="2 3" key="1">
    <citation type="submission" date="2018-12" db="EMBL/GenBank/DDBJ databases">
        <title>Flammeovirga pectinis sp. nov., isolated from the gut of the Korean scallop, Patinopecten yessoensis.</title>
        <authorList>
            <person name="Bae J.-W."/>
            <person name="Jeong Y.-S."/>
            <person name="Kang W."/>
        </authorList>
    </citation>
    <scope>NUCLEOTIDE SEQUENCE [LARGE SCALE GENOMIC DNA]</scope>
    <source>
        <strain evidence="2 3">L12M1</strain>
    </source>
</reference>
<dbReference type="AlphaFoldDB" id="A0A3Q9FRM4"/>
<name>A0A3Q9FRM4_9BACT</name>
<protein>
    <submittedName>
        <fullName evidence="2">Uncharacterized protein</fullName>
    </submittedName>
</protein>
<evidence type="ECO:0000256" key="1">
    <source>
        <dbReference type="SAM" id="SignalP"/>
    </source>
</evidence>
<organism evidence="2 3">
    <name type="scientific">Flammeovirga pectinis</name>
    <dbReference type="NCBI Taxonomy" id="2494373"/>
    <lineage>
        <taxon>Bacteria</taxon>
        <taxon>Pseudomonadati</taxon>
        <taxon>Bacteroidota</taxon>
        <taxon>Cytophagia</taxon>
        <taxon>Cytophagales</taxon>
        <taxon>Flammeovirgaceae</taxon>
        <taxon>Flammeovirga</taxon>
    </lineage>
</organism>
<dbReference type="KEGG" id="fll:EI427_13175"/>
<keyword evidence="3" id="KW-1185">Reference proteome</keyword>
<feature type="chain" id="PRO_5018543342" evidence="1">
    <location>
        <begin position="20"/>
        <end position="122"/>
    </location>
</feature>